<evidence type="ECO:0000313" key="3">
    <source>
        <dbReference type="EMBL" id="CCB79141.1"/>
    </source>
</evidence>
<organism evidence="3 4">
    <name type="scientific">Helicobacter bizzozeronii (strain CIII-1)</name>
    <dbReference type="NCBI Taxonomy" id="1002804"/>
    <lineage>
        <taxon>Bacteria</taxon>
        <taxon>Pseudomonadati</taxon>
        <taxon>Campylobacterota</taxon>
        <taxon>Epsilonproteobacteria</taxon>
        <taxon>Campylobacterales</taxon>
        <taxon>Helicobacteraceae</taxon>
        <taxon>Helicobacter</taxon>
    </lineage>
</organism>
<protein>
    <submittedName>
        <fullName evidence="3">Flagellar hook-associated protein FlgK</fullName>
    </submittedName>
</protein>
<name>F8KQY2_HELBC</name>
<reference evidence="3 4" key="1">
    <citation type="journal article" date="2011" name="J. Bacteriol.">
        <title>Genome sequence of Helicobacter bizzozeronii strain CIII-1, an isolate from human gastric mucosa.</title>
        <authorList>
            <person name="Schott T."/>
            <person name="Rossi M."/>
            <person name="Hanninen M.L."/>
        </authorList>
    </citation>
    <scope>NUCLEOTIDE SEQUENCE [LARGE SCALE GENOMIC DNA]</scope>
    <source>
        <strain evidence="3 4">CIII-1</strain>
    </source>
</reference>
<feature type="domain" description="Flagellar basal-body/hook protein C-terminal" evidence="2">
    <location>
        <begin position="11"/>
        <end position="35"/>
    </location>
</feature>
<dbReference type="InterPro" id="IPR010930">
    <property type="entry name" value="Flg_bb/hook_C_dom"/>
</dbReference>
<keyword evidence="3" id="KW-0966">Cell projection</keyword>
<dbReference type="AlphaFoldDB" id="F8KQY2"/>
<accession>F8KQY2</accession>
<dbReference type="HOGENOM" id="CLU_2879674_0_0_7"/>
<gene>
    <name evidence="3" type="ordered locus">HBZC1_01550</name>
</gene>
<dbReference type="Proteomes" id="UP000008387">
    <property type="component" value="Chromosome"/>
</dbReference>
<evidence type="ECO:0000259" key="2">
    <source>
        <dbReference type="Pfam" id="PF06429"/>
    </source>
</evidence>
<dbReference type="EMBL" id="FR871757">
    <property type="protein sequence ID" value="CCB79141.1"/>
    <property type="molecule type" value="Genomic_DNA"/>
</dbReference>
<dbReference type="KEGG" id="hbi:HBZC1_01550"/>
<dbReference type="STRING" id="1002804.HBZC1_01550"/>
<comment type="similarity">
    <text evidence="1">Belongs to the flagella basal body rod proteins family.</text>
</comment>
<dbReference type="Pfam" id="PF06429">
    <property type="entry name" value="Flg_bbr_C"/>
    <property type="match status" value="1"/>
</dbReference>
<evidence type="ECO:0000256" key="1">
    <source>
        <dbReference type="ARBA" id="ARBA00009677"/>
    </source>
</evidence>
<proteinExistence type="inferred from homology"/>
<evidence type="ECO:0000313" key="4">
    <source>
        <dbReference type="Proteomes" id="UP000008387"/>
    </source>
</evidence>
<keyword evidence="3" id="KW-0282">Flagellum</keyword>
<keyword evidence="3" id="KW-0969">Cilium</keyword>
<keyword evidence="4" id="KW-1185">Reference proteome</keyword>
<sequence length="63" mass="7081">MQVVKKEHDSISAVNTDEEMVNLIKFQGGYAANAKCHHRHRSDDRDAFEHQAIGLKEHLAGPV</sequence>